<accession>A0A5P9Q655</accession>
<dbReference type="EMBL" id="CP045529">
    <property type="protein sequence ID" value="QFU96878.1"/>
    <property type="molecule type" value="Genomic_DNA"/>
</dbReference>
<evidence type="ECO:0000313" key="2">
    <source>
        <dbReference type="Proteomes" id="UP000326702"/>
    </source>
</evidence>
<dbReference type="KEGG" id="lxl:KDY119_00368"/>
<gene>
    <name evidence="1" type="ORF">KDY119_00368</name>
</gene>
<dbReference type="Proteomes" id="UP000326702">
    <property type="component" value="Chromosome"/>
</dbReference>
<proteinExistence type="predicted"/>
<dbReference type="AlphaFoldDB" id="A0A5P9Q655"/>
<sequence>MPRHQVVAGLLVDDGAVLLADSHLLPTVERILAGAPRVPRS</sequence>
<name>A0A5P9Q655_9MICO</name>
<dbReference type="RefSeq" id="WP_265576714.1">
    <property type="nucleotide sequence ID" value="NZ_BAABIH010000013.1"/>
</dbReference>
<evidence type="ECO:0000313" key="1">
    <source>
        <dbReference type="EMBL" id="QFU96878.1"/>
    </source>
</evidence>
<keyword evidence="2" id="KW-1185">Reference proteome</keyword>
<reference evidence="1 2" key="1">
    <citation type="submission" date="2019-10" db="EMBL/GenBank/DDBJ databases">
        <title>Genome sequence of Luteimicrobium xylanilyticum HY-24.</title>
        <authorList>
            <person name="Kim D.Y."/>
            <person name="Park H.-Y."/>
        </authorList>
    </citation>
    <scope>NUCLEOTIDE SEQUENCE [LARGE SCALE GENOMIC DNA]</scope>
    <source>
        <strain evidence="1 2">HY-24</strain>
    </source>
</reference>
<organism evidence="1 2">
    <name type="scientific">Luteimicrobium xylanilyticum</name>
    <dbReference type="NCBI Taxonomy" id="1133546"/>
    <lineage>
        <taxon>Bacteria</taxon>
        <taxon>Bacillati</taxon>
        <taxon>Actinomycetota</taxon>
        <taxon>Actinomycetes</taxon>
        <taxon>Micrococcales</taxon>
        <taxon>Luteimicrobium</taxon>
    </lineage>
</organism>
<protein>
    <submittedName>
        <fullName evidence="1">Uncharacterized protein</fullName>
    </submittedName>
</protein>